<keyword evidence="2" id="KW-1185">Reference proteome</keyword>
<dbReference type="Proteomes" id="UP000828941">
    <property type="component" value="Chromosome 14"/>
</dbReference>
<organism evidence="1 2">
    <name type="scientific">Bauhinia variegata</name>
    <name type="common">Purple orchid tree</name>
    <name type="synonym">Phanera variegata</name>
    <dbReference type="NCBI Taxonomy" id="167791"/>
    <lineage>
        <taxon>Eukaryota</taxon>
        <taxon>Viridiplantae</taxon>
        <taxon>Streptophyta</taxon>
        <taxon>Embryophyta</taxon>
        <taxon>Tracheophyta</taxon>
        <taxon>Spermatophyta</taxon>
        <taxon>Magnoliopsida</taxon>
        <taxon>eudicotyledons</taxon>
        <taxon>Gunneridae</taxon>
        <taxon>Pentapetalae</taxon>
        <taxon>rosids</taxon>
        <taxon>fabids</taxon>
        <taxon>Fabales</taxon>
        <taxon>Fabaceae</taxon>
        <taxon>Cercidoideae</taxon>
        <taxon>Cercideae</taxon>
        <taxon>Bauhiniinae</taxon>
        <taxon>Bauhinia</taxon>
    </lineage>
</organism>
<comment type="caution">
    <text evidence="1">The sequence shown here is derived from an EMBL/GenBank/DDBJ whole genome shotgun (WGS) entry which is preliminary data.</text>
</comment>
<sequence length="261" mass="29584">MENYFFWRTTILSTLAAFDMDGFVNGDITVPPQYIQVASTNNESQELAQTIMNPEYTTWKKTDRLVLLWIKLLTTDKILGNIARATSAREAWETLEKMFYSQSRLACAIQNSIPKDDLVNCILHDLDVDYWAFQTAITTRRDPITVDELLGMLLQKEEKIKQSKSLLISANVAQPNFHSGFKQGRRSYNYGGNHYYNSHSGNTNQAAINGSRSHSNSPKITCQICNKNGHITLKCYNRFNHAYNPEKASKVSAMIASPNTV</sequence>
<gene>
    <name evidence="1" type="ORF">L6164_037676</name>
</gene>
<protein>
    <submittedName>
        <fullName evidence="1">Uncharacterized protein</fullName>
    </submittedName>
</protein>
<accession>A0ACB9KKW3</accession>
<evidence type="ECO:0000313" key="2">
    <source>
        <dbReference type="Proteomes" id="UP000828941"/>
    </source>
</evidence>
<dbReference type="EMBL" id="CM039439">
    <property type="protein sequence ID" value="KAI4297811.1"/>
    <property type="molecule type" value="Genomic_DNA"/>
</dbReference>
<proteinExistence type="predicted"/>
<name>A0ACB9KKW3_BAUVA</name>
<reference evidence="1 2" key="1">
    <citation type="journal article" date="2022" name="DNA Res.">
        <title>Chromosomal-level genome assembly of the orchid tree Bauhinia variegata (Leguminosae; Cercidoideae) supports the allotetraploid origin hypothesis of Bauhinia.</title>
        <authorList>
            <person name="Zhong Y."/>
            <person name="Chen Y."/>
            <person name="Zheng D."/>
            <person name="Pang J."/>
            <person name="Liu Y."/>
            <person name="Luo S."/>
            <person name="Meng S."/>
            <person name="Qian L."/>
            <person name="Wei D."/>
            <person name="Dai S."/>
            <person name="Zhou R."/>
        </authorList>
    </citation>
    <scope>NUCLEOTIDE SEQUENCE [LARGE SCALE GENOMIC DNA]</scope>
    <source>
        <strain evidence="1">BV-YZ2020</strain>
    </source>
</reference>
<evidence type="ECO:0000313" key="1">
    <source>
        <dbReference type="EMBL" id="KAI4297811.1"/>
    </source>
</evidence>